<comment type="caution">
    <text evidence="1">The sequence shown here is derived from an EMBL/GenBank/DDBJ whole genome shotgun (WGS) entry which is preliminary data.</text>
</comment>
<protein>
    <submittedName>
        <fullName evidence="1">Uncharacterized protein</fullName>
    </submittedName>
</protein>
<sequence length="96" mass="10978">MTGSRGAPPFAMQGRIFNTMAERVKRHIVLARLFSIFPWRYDQLHTLQAGWLQEGIAIIAPVGQPQFRTKAANQAERRCTLCKGTCRNKCLDRYIV</sequence>
<evidence type="ECO:0000313" key="1">
    <source>
        <dbReference type="EMBL" id="PIE82747.1"/>
    </source>
</evidence>
<dbReference type="Proteomes" id="UP000229278">
    <property type="component" value="Unassembled WGS sequence"/>
</dbReference>
<accession>A0A2G6PDV5</accession>
<organism evidence="1 2">
    <name type="scientific">Candidatus Contendibacter odensensis</name>
    <dbReference type="NCBI Taxonomy" id="1400860"/>
    <lineage>
        <taxon>Bacteria</taxon>
        <taxon>Pseudomonadati</taxon>
        <taxon>Pseudomonadota</taxon>
        <taxon>Gammaproteobacteria</taxon>
        <taxon>Candidatus Competibacteraceae</taxon>
        <taxon>Candidatus Contendibacter</taxon>
    </lineage>
</organism>
<evidence type="ECO:0000313" key="2">
    <source>
        <dbReference type="Proteomes" id="UP000229278"/>
    </source>
</evidence>
<reference evidence="1 2" key="1">
    <citation type="submission" date="2017-10" db="EMBL/GenBank/DDBJ databases">
        <title>Novel microbial diversity and functional potential in the marine mammal oral microbiome.</title>
        <authorList>
            <person name="Dudek N.K."/>
            <person name="Sun C.L."/>
            <person name="Burstein D."/>
            <person name="Kantor R.S."/>
            <person name="Aliaga Goltsman D.S."/>
            <person name="Bik E.M."/>
            <person name="Thomas B.C."/>
            <person name="Banfield J.F."/>
            <person name="Relman D.A."/>
        </authorList>
    </citation>
    <scope>NUCLEOTIDE SEQUENCE [LARGE SCALE GENOMIC DNA]</scope>
    <source>
        <strain evidence="1">DOLJORAL78_50_517</strain>
    </source>
</reference>
<dbReference type="EMBL" id="PDTV01000013">
    <property type="protein sequence ID" value="PIE82747.1"/>
    <property type="molecule type" value="Genomic_DNA"/>
</dbReference>
<proteinExistence type="predicted"/>
<gene>
    <name evidence="1" type="ORF">CSA09_05510</name>
</gene>
<dbReference type="AlphaFoldDB" id="A0A2G6PDV5"/>
<name>A0A2G6PDV5_9GAMM</name>